<sequence length="139" mass="16691">MKITKLYMVWDEISNRYYSEVAGVTREEDKDNAYVYDKQHAIEVLKDVLMMKRAIQKAPDIPEDLKMPANLMLKEVPIDDVPISDYIINKTWELKIRHGYPFMKALRLCKYEQVRRFNDYIDFDPHTPSHQYIYIHSVF</sequence>
<keyword evidence="2" id="KW-1185">Reference proteome</keyword>
<gene>
    <name evidence="1" type="ORF">QUW44_04910</name>
</gene>
<evidence type="ECO:0000313" key="1">
    <source>
        <dbReference type="EMBL" id="MDM8266500.1"/>
    </source>
</evidence>
<proteinExistence type="predicted"/>
<dbReference type="Proteomes" id="UP001529343">
    <property type="component" value="Unassembled WGS sequence"/>
</dbReference>
<accession>A0ABT7UXR5</accession>
<comment type="caution">
    <text evidence="1">The sequence shown here is derived from an EMBL/GenBank/DDBJ whole genome shotgun (WGS) entry which is preliminary data.</text>
</comment>
<dbReference type="EMBL" id="JAUDDW010000014">
    <property type="protein sequence ID" value="MDM8266500.1"/>
    <property type="molecule type" value="Genomic_DNA"/>
</dbReference>
<reference evidence="2" key="1">
    <citation type="submission" date="2023-06" db="EMBL/GenBank/DDBJ databases">
        <title>Identification and characterization of horizontal gene transfer across gut microbiota members of farm animals based on homology search.</title>
        <authorList>
            <person name="Zeman M."/>
            <person name="Kubasova T."/>
            <person name="Jahodarova E."/>
            <person name="Nykrynova M."/>
            <person name="Rychlik I."/>
        </authorList>
    </citation>
    <scope>NUCLEOTIDE SEQUENCE [LARGE SCALE GENOMIC DNA]</scope>
    <source>
        <strain evidence="2">161_Gplus</strain>
    </source>
</reference>
<organism evidence="1 2">
    <name type="scientific">Limosilactobacillus pontis</name>
    <dbReference type="NCBI Taxonomy" id="35787"/>
    <lineage>
        <taxon>Bacteria</taxon>
        <taxon>Bacillati</taxon>
        <taxon>Bacillota</taxon>
        <taxon>Bacilli</taxon>
        <taxon>Lactobacillales</taxon>
        <taxon>Lactobacillaceae</taxon>
        <taxon>Limosilactobacillus</taxon>
    </lineage>
</organism>
<evidence type="ECO:0000313" key="2">
    <source>
        <dbReference type="Proteomes" id="UP001529343"/>
    </source>
</evidence>
<protein>
    <submittedName>
        <fullName evidence="1">Uncharacterized protein</fullName>
    </submittedName>
</protein>
<name>A0ABT7UXR5_9LACO</name>
<dbReference type="RefSeq" id="WP_289586109.1">
    <property type="nucleotide sequence ID" value="NZ_JAUDDW010000014.1"/>
</dbReference>